<proteinExistence type="inferred from homology"/>
<keyword evidence="4" id="KW-0106">Calcium</keyword>
<comment type="caution">
    <text evidence="6">The sequence shown here is derived from an EMBL/GenBank/DDBJ whole genome shotgun (WGS) entry which is preliminary data.</text>
</comment>
<dbReference type="GO" id="GO:0004065">
    <property type="term" value="F:arylsulfatase activity"/>
    <property type="evidence" value="ECO:0007669"/>
    <property type="project" value="TreeGrafter"/>
</dbReference>
<evidence type="ECO:0000313" key="6">
    <source>
        <dbReference type="EMBL" id="GAL85052.1"/>
    </source>
</evidence>
<dbReference type="InterPro" id="IPR024607">
    <property type="entry name" value="Sulfatase_CS"/>
</dbReference>
<dbReference type="OrthoDB" id="9764377at2"/>
<organism evidence="6 7">
    <name type="scientific">Sporocytophaga myxococcoides</name>
    <dbReference type="NCBI Taxonomy" id="153721"/>
    <lineage>
        <taxon>Bacteria</taxon>
        <taxon>Pseudomonadati</taxon>
        <taxon>Bacteroidota</taxon>
        <taxon>Cytophagia</taxon>
        <taxon>Cytophagales</taxon>
        <taxon>Cytophagaceae</taxon>
        <taxon>Sporocytophaga</taxon>
    </lineage>
</organism>
<dbReference type="InterPro" id="IPR017850">
    <property type="entry name" value="Alkaline_phosphatase_core_sf"/>
</dbReference>
<dbReference type="SUPFAM" id="SSF53649">
    <property type="entry name" value="Alkaline phosphatase-like"/>
    <property type="match status" value="1"/>
</dbReference>
<dbReference type="PANTHER" id="PTHR42693:SF33">
    <property type="entry name" value="ARYLSULFATASE"/>
    <property type="match status" value="1"/>
</dbReference>
<keyword evidence="3" id="KW-0378">Hydrolase</keyword>
<dbReference type="Gene3D" id="3.30.1120.10">
    <property type="match status" value="1"/>
</dbReference>
<dbReference type="Gene3D" id="3.40.720.10">
    <property type="entry name" value="Alkaline Phosphatase, subunit A"/>
    <property type="match status" value="1"/>
</dbReference>
<evidence type="ECO:0000256" key="4">
    <source>
        <dbReference type="ARBA" id="ARBA00022837"/>
    </source>
</evidence>
<accession>A0A098LF23</accession>
<dbReference type="Pfam" id="PF00884">
    <property type="entry name" value="Sulfatase"/>
    <property type="match status" value="1"/>
</dbReference>
<reference evidence="6 7" key="1">
    <citation type="submission" date="2014-09" db="EMBL/GenBank/DDBJ databases">
        <title>Sporocytophaga myxococcoides PG-01 genome sequencing.</title>
        <authorList>
            <person name="Liu L."/>
            <person name="Gao P.J."/>
            <person name="Chen G.J."/>
            <person name="Wang L.S."/>
        </authorList>
    </citation>
    <scope>NUCLEOTIDE SEQUENCE [LARGE SCALE GENOMIC DNA]</scope>
    <source>
        <strain evidence="6 7">PG-01</strain>
    </source>
</reference>
<keyword evidence="2" id="KW-0479">Metal-binding</keyword>
<evidence type="ECO:0000256" key="1">
    <source>
        <dbReference type="ARBA" id="ARBA00008779"/>
    </source>
</evidence>
<dbReference type="PANTHER" id="PTHR42693">
    <property type="entry name" value="ARYLSULFATASE FAMILY MEMBER"/>
    <property type="match status" value="1"/>
</dbReference>
<keyword evidence="7" id="KW-1185">Reference proteome</keyword>
<feature type="domain" description="Sulfatase N-terminal" evidence="5">
    <location>
        <begin position="42"/>
        <end position="414"/>
    </location>
</feature>
<evidence type="ECO:0000256" key="3">
    <source>
        <dbReference type="ARBA" id="ARBA00022801"/>
    </source>
</evidence>
<dbReference type="AlphaFoldDB" id="A0A098LF23"/>
<sequence>MSKRIWLISAGLVLAGGAIVFSSLSNSEDIKGEAAETLVAKPNIIFIFADDFGQNVPSVNGNKYIQTPNIDAIANEGVRFKQNYVTAPICCASRAALLTGRYQQRFGSEFHLHYPSFSAYTADSVKYVRSLLQQNIAPDEKTQGIPSTEINYAELLKKNGYTTGIIGKWHAGFYDGYRPHQRGFDYSWGWYGGSTLYYTDENDQEKVTFKNKEGYHHYASNTNKYQWKRDPIATGIFRNGEIVDEKEYQTSAIAREAVSFIDVNKDKPFFLYVPFGAIHTPLQAVKQDYDKLTHIKDEQQRILLAMTVSLDQAVGRILDKLKQEGLDSNTIVVFSGDNGSTYHKLNYNGTKEGITLYDGSYENINYPLKGGKLTHYEGGIRTPLFIKWPQKIKAGIVFEAPVSTLDLFPTFAAATFTKLPADRTYDGVDLLPYITGTNKSKPHETLYWRNGFVKTIRKGDYKLLVNENDKTVFLYDLKNDPYEKEDLSSKLSQKVEELKTDYLAWEKGLGQPRWKSPKVTKIIVEGKQVSFQP</sequence>
<dbReference type="Proteomes" id="UP000030185">
    <property type="component" value="Unassembled WGS sequence"/>
</dbReference>
<dbReference type="InterPro" id="IPR000917">
    <property type="entry name" value="Sulfatase_N"/>
</dbReference>
<comment type="similarity">
    <text evidence="1">Belongs to the sulfatase family.</text>
</comment>
<dbReference type="eggNOG" id="COG3119">
    <property type="taxonomic scope" value="Bacteria"/>
</dbReference>
<dbReference type="EMBL" id="BBLT01000004">
    <property type="protein sequence ID" value="GAL85052.1"/>
    <property type="molecule type" value="Genomic_DNA"/>
</dbReference>
<gene>
    <name evidence="6" type="ORF">MYP_2280</name>
</gene>
<dbReference type="STRING" id="153721.MYP_2280"/>
<evidence type="ECO:0000256" key="2">
    <source>
        <dbReference type="ARBA" id="ARBA00022723"/>
    </source>
</evidence>
<name>A0A098LF23_9BACT</name>
<evidence type="ECO:0000313" key="7">
    <source>
        <dbReference type="Proteomes" id="UP000030185"/>
    </source>
</evidence>
<dbReference type="RefSeq" id="WP_052430102.1">
    <property type="nucleotide sequence ID" value="NZ_BBLT01000004.1"/>
</dbReference>
<dbReference type="GO" id="GO:0046872">
    <property type="term" value="F:metal ion binding"/>
    <property type="evidence" value="ECO:0007669"/>
    <property type="project" value="UniProtKB-KW"/>
</dbReference>
<dbReference type="InterPro" id="IPR050738">
    <property type="entry name" value="Sulfatase"/>
</dbReference>
<evidence type="ECO:0000259" key="5">
    <source>
        <dbReference type="Pfam" id="PF00884"/>
    </source>
</evidence>
<dbReference type="PROSITE" id="PS00149">
    <property type="entry name" value="SULFATASE_2"/>
    <property type="match status" value="1"/>
</dbReference>
<protein>
    <submittedName>
        <fullName evidence="6">Sulfatase</fullName>
    </submittedName>
</protein>